<keyword evidence="8" id="KW-0406">Ion transport</keyword>
<keyword evidence="13" id="KW-1185">Reference proteome</keyword>
<keyword evidence="7 11" id="KW-1133">Transmembrane helix</keyword>
<accession>A0A6A7CAN7</accession>
<evidence type="ECO:0000256" key="11">
    <source>
        <dbReference type="SAM" id="Phobius"/>
    </source>
</evidence>
<dbReference type="OrthoDB" id="9999863at2759"/>
<sequence>VYLVSVSIIGSVIMFAAKNIDYVDALFLATGAATQSGLNTVDLNTLFLYQQIVLIMISHITTPIFINTAVVFVRLYWFEKRFEHIVKEARNQRRTRTLQRNQTRESSPSRVEMGVAGRPITVLHHTTVPNGMTTPKGPKQESPADEDAASQSPTEGVQTIGPGSDNDGLSGGLPSPRLNREITFADELPPSASGNLHSPPLERVSEIPEPDVQDRHIQIFRRQQQNASTHRGTLRIPGPRDFDQGAMVKEVDDEPELEPTQTLNTGVEQSRFGDLSNHAAGSELAHRRAITIDEPDPPKRSDYDEKKPAPVGTRANMLTSNNGDHMPYLSWQATTGRNSAFFGLNQEQREELGGIEYRALKTLAMTLICYYIGFHLFGLIVYLGWIQSSGKGRYRQVIRSGGVKPVWWGIFQPASMFNDVGFSMTPDSMMSFQTAVVPLLFGAFLIVIGNTGFPCMLRFIIWLASFCAPTGSGLWEEFRFLLDHPRRCFTLMFPSRPTWWLAIVLIILNGSDLIFFIILDLHNKTVDSVAPGYRVLDGLFQAAATRTAGFSVVDVADVHPAMQVSYLVMMYISVFPIAISVRNTNVYEEKSLGIWNGGEEATESDDVPSYIAQHLRRQLSFDLWFVFLGFFLVCIVEGKRLADMNDSSFTMFAVLFEIVSAYGTVGMSLGYPNTNTAFSAQLHSLSKVMLMAIMIRGRHRGLPYALDRAILLPSENLHKADEILARTFTTGNSLRPQRTNSTHRENDQDPLGQSTAIDHHPDAGEATHHGLRNVRRKTSGLSDAASGRRSHRRSMSLGAIIAGGLGAGPTISK</sequence>
<evidence type="ECO:0008006" key="14">
    <source>
        <dbReference type="Google" id="ProtNLM"/>
    </source>
</evidence>
<organism evidence="12 13">
    <name type="scientific">Piedraia hortae CBS 480.64</name>
    <dbReference type="NCBI Taxonomy" id="1314780"/>
    <lineage>
        <taxon>Eukaryota</taxon>
        <taxon>Fungi</taxon>
        <taxon>Dikarya</taxon>
        <taxon>Ascomycota</taxon>
        <taxon>Pezizomycotina</taxon>
        <taxon>Dothideomycetes</taxon>
        <taxon>Dothideomycetidae</taxon>
        <taxon>Capnodiales</taxon>
        <taxon>Piedraiaceae</taxon>
        <taxon>Piedraia</taxon>
    </lineage>
</organism>
<evidence type="ECO:0000313" key="13">
    <source>
        <dbReference type="Proteomes" id="UP000799421"/>
    </source>
</evidence>
<feature type="compositionally biased region" description="Polar residues" evidence="10">
    <location>
        <begin position="259"/>
        <end position="268"/>
    </location>
</feature>
<feature type="compositionally biased region" description="Basic residues" evidence="10">
    <location>
        <begin position="769"/>
        <end position="778"/>
    </location>
</feature>
<feature type="region of interest" description="Disordered" evidence="10">
    <location>
        <begin position="222"/>
        <end position="319"/>
    </location>
</feature>
<evidence type="ECO:0000256" key="3">
    <source>
        <dbReference type="ARBA" id="ARBA00022448"/>
    </source>
</evidence>
<dbReference type="Pfam" id="PF02386">
    <property type="entry name" value="TrkH"/>
    <property type="match status" value="1"/>
</dbReference>
<feature type="compositionally biased region" description="Basic and acidic residues" evidence="10">
    <location>
        <begin position="296"/>
        <end position="308"/>
    </location>
</feature>
<name>A0A6A7CAN7_9PEZI</name>
<feature type="transmembrane region" description="Helical" evidence="11">
    <location>
        <begin position="430"/>
        <end position="448"/>
    </location>
</feature>
<dbReference type="NCBIfam" id="TIGR00934">
    <property type="entry name" value="2a38euk"/>
    <property type="match status" value="1"/>
</dbReference>
<gene>
    <name evidence="12" type="ORF">K470DRAFT_203962</name>
</gene>
<evidence type="ECO:0000256" key="1">
    <source>
        <dbReference type="ARBA" id="ARBA00004141"/>
    </source>
</evidence>
<dbReference type="EMBL" id="MU005957">
    <property type="protein sequence ID" value="KAF2864571.1"/>
    <property type="molecule type" value="Genomic_DNA"/>
</dbReference>
<evidence type="ECO:0000256" key="2">
    <source>
        <dbReference type="ARBA" id="ARBA00009137"/>
    </source>
</evidence>
<dbReference type="GO" id="GO:0140107">
    <property type="term" value="F:high-affinity potassium ion transmembrane transporter activity"/>
    <property type="evidence" value="ECO:0007669"/>
    <property type="project" value="TreeGrafter"/>
</dbReference>
<dbReference type="GO" id="GO:1990573">
    <property type="term" value="P:potassium ion import across plasma membrane"/>
    <property type="evidence" value="ECO:0007669"/>
    <property type="project" value="TreeGrafter"/>
</dbReference>
<evidence type="ECO:0000256" key="4">
    <source>
        <dbReference type="ARBA" id="ARBA00022538"/>
    </source>
</evidence>
<evidence type="ECO:0000256" key="8">
    <source>
        <dbReference type="ARBA" id="ARBA00023065"/>
    </source>
</evidence>
<dbReference type="GO" id="GO:0030007">
    <property type="term" value="P:intracellular potassium ion homeostasis"/>
    <property type="evidence" value="ECO:0007669"/>
    <property type="project" value="InterPro"/>
</dbReference>
<feature type="transmembrane region" description="Helical" evidence="11">
    <location>
        <begin position="564"/>
        <end position="581"/>
    </location>
</feature>
<dbReference type="InterPro" id="IPR003445">
    <property type="entry name" value="Cat_transpt"/>
</dbReference>
<feature type="transmembrane region" description="Helical" evidence="11">
    <location>
        <begin position="619"/>
        <end position="636"/>
    </location>
</feature>
<dbReference type="PIRSF" id="PIRSF002450">
    <property type="entry name" value="K+_transpter_TRK"/>
    <property type="match status" value="1"/>
</dbReference>
<feature type="transmembrane region" description="Helical" evidence="11">
    <location>
        <begin position="499"/>
        <end position="519"/>
    </location>
</feature>
<feature type="non-terminal residue" evidence="12">
    <location>
        <position position="813"/>
    </location>
</feature>
<dbReference type="InterPro" id="IPR051143">
    <property type="entry name" value="TrkH_K-transport"/>
</dbReference>
<keyword evidence="6" id="KW-0630">Potassium</keyword>
<dbReference type="PANTHER" id="PTHR31064:SF30">
    <property type="entry name" value="HIGH-AFFINITY POTASSIUM TRANSPORT PROTEIN-RELATED"/>
    <property type="match status" value="1"/>
</dbReference>
<feature type="compositionally biased region" description="Polar residues" evidence="10">
    <location>
        <begin position="728"/>
        <end position="740"/>
    </location>
</feature>
<comment type="subcellular location">
    <subcellularLocation>
        <location evidence="1">Membrane</location>
        <topology evidence="1">Multi-pass membrane protein</topology>
    </subcellularLocation>
</comment>
<feature type="transmembrane region" description="Helical" evidence="11">
    <location>
        <begin position="52"/>
        <end position="77"/>
    </location>
</feature>
<evidence type="ECO:0000256" key="7">
    <source>
        <dbReference type="ARBA" id="ARBA00022989"/>
    </source>
</evidence>
<feature type="compositionally biased region" description="Polar residues" evidence="10">
    <location>
        <begin position="222"/>
        <end position="231"/>
    </location>
</feature>
<keyword evidence="4" id="KW-0633">Potassium transport</keyword>
<dbReference type="InterPro" id="IPR015958">
    <property type="entry name" value="Trk1_fungi"/>
</dbReference>
<feature type="transmembrane region" description="Helical" evidence="11">
    <location>
        <begin position="648"/>
        <end position="671"/>
    </location>
</feature>
<keyword evidence="5 11" id="KW-0812">Transmembrane</keyword>
<reference evidence="12" key="1">
    <citation type="journal article" date="2020" name="Stud. Mycol.">
        <title>101 Dothideomycetes genomes: a test case for predicting lifestyles and emergence of pathogens.</title>
        <authorList>
            <person name="Haridas S."/>
            <person name="Albert R."/>
            <person name="Binder M."/>
            <person name="Bloem J."/>
            <person name="Labutti K."/>
            <person name="Salamov A."/>
            <person name="Andreopoulos B."/>
            <person name="Baker S."/>
            <person name="Barry K."/>
            <person name="Bills G."/>
            <person name="Bluhm B."/>
            <person name="Cannon C."/>
            <person name="Castanera R."/>
            <person name="Culley D."/>
            <person name="Daum C."/>
            <person name="Ezra D."/>
            <person name="Gonzalez J."/>
            <person name="Henrissat B."/>
            <person name="Kuo A."/>
            <person name="Liang C."/>
            <person name="Lipzen A."/>
            <person name="Lutzoni F."/>
            <person name="Magnuson J."/>
            <person name="Mondo S."/>
            <person name="Nolan M."/>
            <person name="Ohm R."/>
            <person name="Pangilinan J."/>
            <person name="Park H.-J."/>
            <person name="Ramirez L."/>
            <person name="Alfaro M."/>
            <person name="Sun H."/>
            <person name="Tritt A."/>
            <person name="Yoshinaga Y."/>
            <person name="Zwiers L.-H."/>
            <person name="Turgeon B."/>
            <person name="Goodwin S."/>
            <person name="Spatafora J."/>
            <person name="Crous P."/>
            <person name="Grigoriev I."/>
        </authorList>
    </citation>
    <scope>NUCLEOTIDE SEQUENCE</scope>
    <source>
        <strain evidence="12">CBS 480.64</strain>
    </source>
</reference>
<dbReference type="AlphaFoldDB" id="A0A6A7CAN7"/>
<feature type="non-terminal residue" evidence="12">
    <location>
        <position position="1"/>
    </location>
</feature>
<protein>
    <recommendedName>
        <fullName evidence="14">Potassium transport protein</fullName>
    </recommendedName>
</protein>
<feature type="transmembrane region" description="Helical" evidence="11">
    <location>
        <begin position="363"/>
        <end position="385"/>
    </location>
</feature>
<keyword evidence="9 11" id="KW-0472">Membrane</keyword>
<keyword evidence="3" id="KW-0813">Transport</keyword>
<feature type="region of interest" description="Disordered" evidence="10">
    <location>
        <begin position="92"/>
        <end position="177"/>
    </location>
</feature>
<evidence type="ECO:0000256" key="9">
    <source>
        <dbReference type="ARBA" id="ARBA00023136"/>
    </source>
</evidence>
<proteinExistence type="inferred from homology"/>
<feature type="region of interest" description="Disordered" evidence="10">
    <location>
        <begin position="728"/>
        <end position="795"/>
    </location>
</feature>
<evidence type="ECO:0000256" key="5">
    <source>
        <dbReference type="ARBA" id="ARBA00022692"/>
    </source>
</evidence>
<evidence type="ECO:0000256" key="10">
    <source>
        <dbReference type="SAM" id="MobiDB-lite"/>
    </source>
</evidence>
<comment type="similarity">
    <text evidence="2">Belongs to the TrkH potassium transport family.</text>
</comment>
<dbReference type="PANTHER" id="PTHR31064">
    <property type="entry name" value="POTASSIUM TRANSPORT PROTEIN DDB_G0292412-RELATED"/>
    <property type="match status" value="1"/>
</dbReference>
<dbReference type="GO" id="GO:0005886">
    <property type="term" value="C:plasma membrane"/>
    <property type="evidence" value="ECO:0007669"/>
    <property type="project" value="InterPro"/>
</dbReference>
<dbReference type="InterPro" id="IPR004773">
    <property type="entry name" value="K/Na_transp_Trk1/HKT1"/>
</dbReference>
<evidence type="ECO:0000313" key="12">
    <source>
        <dbReference type="EMBL" id="KAF2864571.1"/>
    </source>
</evidence>
<feature type="compositionally biased region" description="Basic and acidic residues" evidence="10">
    <location>
        <begin position="757"/>
        <end position="768"/>
    </location>
</feature>
<dbReference type="Proteomes" id="UP000799421">
    <property type="component" value="Unassembled WGS sequence"/>
</dbReference>
<evidence type="ECO:0000256" key="6">
    <source>
        <dbReference type="ARBA" id="ARBA00022958"/>
    </source>
</evidence>